<dbReference type="EMBL" id="JAGGLB010000031">
    <property type="protein sequence ID" value="MBP1995156.1"/>
    <property type="molecule type" value="Genomic_DNA"/>
</dbReference>
<sequence>MHRKIILFIVMLALGVPVPLLVPATANANISGSTNASVSTNVSANAEVAPSFEWTAGKPADGKVILTMRGKSIKDLYAFEAGFTFDPGYLELVEAKASMEGFSVSPIVNQNEITFAHTKIGNVNGESGDMIIGTLTFKLKKQGNSTVRWESIKALDHNLSNQMYTIGKSVTVDAKLLPRKVFLDLEGHWAKDDIELLASKGIIEGMDEEHFVPEARITRAQFAALIARALDLKAGGTARSPFTDVAQGSWYEDAVNSAYSAGIIQGKTNISFAPAAPITREEMAVMLMRAKLHASGATSASASASASVSVSVEKLPTTIVLEFHDIGSISDWAMKDVDLAVRLGIMNGRADASFVPQGLATRAEAAVVLKRLLMVLN</sequence>
<dbReference type="Gene3D" id="2.60.40.680">
    <property type="match status" value="1"/>
</dbReference>
<dbReference type="PROSITE" id="PS51272">
    <property type="entry name" value="SLH"/>
    <property type="match status" value="3"/>
</dbReference>
<feature type="domain" description="SLH" evidence="2">
    <location>
        <begin position="320"/>
        <end position="377"/>
    </location>
</feature>
<dbReference type="CDD" id="cd08547">
    <property type="entry name" value="Type_II_cohesin"/>
    <property type="match status" value="1"/>
</dbReference>
<dbReference type="PANTHER" id="PTHR43308:SF5">
    <property type="entry name" value="S-LAYER PROTEIN _ PEPTIDOGLYCAN ENDO-BETA-N-ACETYLGLUCOSAMINIDASE"/>
    <property type="match status" value="1"/>
</dbReference>
<dbReference type="Pfam" id="PF00395">
    <property type="entry name" value="SLH"/>
    <property type="match status" value="3"/>
</dbReference>
<gene>
    <name evidence="3" type="ORF">J2Z66_006798</name>
</gene>
<proteinExistence type="predicted"/>
<feature type="domain" description="SLH" evidence="2">
    <location>
        <begin position="177"/>
        <end position="237"/>
    </location>
</feature>
<evidence type="ECO:0000259" key="2">
    <source>
        <dbReference type="PROSITE" id="PS51272"/>
    </source>
</evidence>
<reference evidence="3 4" key="1">
    <citation type="submission" date="2021-03" db="EMBL/GenBank/DDBJ databases">
        <title>Genomic Encyclopedia of Type Strains, Phase IV (KMG-IV): sequencing the most valuable type-strain genomes for metagenomic binning, comparative biology and taxonomic classification.</title>
        <authorList>
            <person name="Goeker M."/>
        </authorList>
    </citation>
    <scope>NUCLEOTIDE SEQUENCE [LARGE SCALE GENOMIC DNA]</scope>
    <source>
        <strain evidence="3 4">DSM 26048</strain>
    </source>
</reference>
<evidence type="ECO:0000256" key="1">
    <source>
        <dbReference type="SAM" id="SignalP"/>
    </source>
</evidence>
<feature type="signal peptide" evidence="1">
    <location>
        <begin position="1"/>
        <end position="28"/>
    </location>
</feature>
<accession>A0ABS4J7U6</accession>
<feature type="chain" id="PRO_5047487288" description="SLH domain-containing protein" evidence="1">
    <location>
        <begin position="29"/>
        <end position="377"/>
    </location>
</feature>
<protein>
    <recommendedName>
        <fullName evidence="2">SLH domain-containing protein</fullName>
    </recommendedName>
</protein>
<dbReference type="RefSeq" id="WP_209976971.1">
    <property type="nucleotide sequence ID" value="NZ_JAGGLB010000031.1"/>
</dbReference>
<dbReference type="InterPro" id="IPR051465">
    <property type="entry name" value="Cell_Envelope_Struct_Comp"/>
</dbReference>
<dbReference type="InterPro" id="IPR008965">
    <property type="entry name" value="CBM2/CBM3_carb-bd_dom_sf"/>
</dbReference>
<keyword evidence="4" id="KW-1185">Reference proteome</keyword>
<organism evidence="3 4">
    <name type="scientific">Paenibacillus eucommiae</name>
    <dbReference type="NCBI Taxonomy" id="1355755"/>
    <lineage>
        <taxon>Bacteria</taxon>
        <taxon>Bacillati</taxon>
        <taxon>Bacillota</taxon>
        <taxon>Bacilli</taxon>
        <taxon>Bacillales</taxon>
        <taxon>Paenibacillaceae</taxon>
        <taxon>Paenibacillus</taxon>
    </lineage>
</organism>
<keyword evidence="1" id="KW-0732">Signal</keyword>
<evidence type="ECO:0000313" key="3">
    <source>
        <dbReference type="EMBL" id="MBP1995156.1"/>
    </source>
</evidence>
<dbReference type="PANTHER" id="PTHR43308">
    <property type="entry name" value="OUTER MEMBRANE PROTEIN ALPHA-RELATED"/>
    <property type="match status" value="1"/>
</dbReference>
<dbReference type="InterPro" id="IPR001119">
    <property type="entry name" value="SLH_dom"/>
</dbReference>
<comment type="caution">
    <text evidence="3">The sequence shown here is derived from an EMBL/GenBank/DDBJ whole genome shotgun (WGS) entry which is preliminary data.</text>
</comment>
<dbReference type="Proteomes" id="UP001519287">
    <property type="component" value="Unassembled WGS sequence"/>
</dbReference>
<feature type="domain" description="SLH" evidence="2">
    <location>
        <begin position="238"/>
        <end position="301"/>
    </location>
</feature>
<dbReference type="SUPFAM" id="SSF49384">
    <property type="entry name" value="Carbohydrate-binding domain"/>
    <property type="match status" value="1"/>
</dbReference>
<evidence type="ECO:0000313" key="4">
    <source>
        <dbReference type="Proteomes" id="UP001519287"/>
    </source>
</evidence>
<name>A0ABS4J7U6_9BACL</name>